<feature type="region of interest" description="Disordered" evidence="1">
    <location>
        <begin position="103"/>
        <end position="195"/>
    </location>
</feature>
<keyword evidence="2" id="KW-0472">Membrane</keyword>
<organism evidence="4">
    <name type="scientific">Brassica oleracea</name>
    <name type="common">Wild cabbage</name>
    <dbReference type="NCBI Taxonomy" id="3712"/>
    <lineage>
        <taxon>Eukaryota</taxon>
        <taxon>Viridiplantae</taxon>
        <taxon>Streptophyta</taxon>
        <taxon>Embryophyta</taxon>
        <taxon>Tracheophyta</taxon>
        <taxon>Spermatophyta</taxon>
        <taxon>Magnoliopsida</taxon>
        <taxon>eudicotyledons</taxon>
        <taxon>Gunneridae</taxon>
        <taxon>Pentapetalae</taxon>
        <taxon>rosids</taxon>
        <taxon>malvids</taxon>
        <taxon>Brassicales</taxon>
        <taxon>Brassicaceae</taxon>
        <taxon>Brassiceae</taxon>
        <taxon>Brassica</taxon>
    </lineage>
</organism>
<name>A0A3P6CN46_BRAOL</name>
<feature type="compositionally biased region" description="Basic residues" evidence="1">
    <location>
        <begin position="113"/>
        <end position="128"/>
    </location>
</feature>
<feature type="chain" id="PRO_5018084033" evidence="3">
    <location>
        <begin position="25"/>
        <end position="207"/>
    </location>
</feature>
<proteinExistence type="predicted"/>
<feature type="compositionally biased region" description="Basic and acidic residues" evidence="1">
    <location>
        <begin position="103"/>
        <end position="112"/>
    </location>
</feature>
<protein>
    <submittedName>
        <fullName evidence="4">Uncharacterized protein</fullName>
    </submittedName>
</protein>
<feature type="compositionally biased region" description="Basic residues" evidence="1">
    <location>
        <begin position="158"/>
        <end position="171"/>
    </location>
</feature>
<keyword evidence="3" id="KW-0732">Signal</keyword>
<accession>A0A3P6CN46</accession>
<evidence type="ECO:0000256" key="1">
    <source>
        <dbReference type="SAM" id="MobiDB-lite"/>
    </source>
</evidence>
<keyword evidence="2" id="KW-1133">Transmembrane helix</keyword>
<feature type="signal peptide" evidence="3">
    <location>
        <begin position="1"/>
        <end position="24"/>
    </location>
</feature>
<gene>
    <name evidence="4" type="ORF">BOLC2T06968H</name>
</gene>
<sequence length="207" mass="23142">MVYKMLFSILYVTFFIVSSKLKDGEVNEDASEKPVKGTKKRGRGTKDGEVNEDASEKPVKGTKKSKRGTKVNISLCIMVYKMLFSILYVTFFILSSKLKDGEVNEDASEKPVKGTKKRGRGTKGKKKGVTPPREVQQQVEDDAETNEDGEGNEDASKNHVKFTKKHGRRNKEHIVETPKSKKQKKQSEKDSAADVIGCVLEDLKKAD</sequence>
<feature type="compositionally biased region" description="Basic and acidic residues" evidence="1">
    <location>
        <begin position="172"/>
        <end position="192"/>
    </location>
</feature>
<feature type="compositionally biased region" description="Basic and acidic residues" evidence="1">
    <location>
        <begin position="44"/>
        <end position="59"/>
    </location>
</feature>
<dbReference type="EMBL" id="LR031874">
    <property type="protein sequence ID" value="VDD19923.1"/>
    <property type="molecule type" value="Genomic_DNA"/>
</dbReference>
<feature type="compositionally biased region" description="Acidic residues" evidence="1">
    <location>
        <begin position="139"/>
        <end position="153"/>
    </location>
</feature>
<evidence type="ECO:0000313" key="4">
    <source>
        <dbReference type="EMBL" id="VDD19923.1"/>
    </source>
</evidence>
<dbReference type="AlphaFoldDB" id="A0A3P6CN46"/>
<evidence type="ECO:0000256" key="3">
    <source>
        <dbReference type="SAM" id="SignalP"/>
    </source>
</evidence>
<evidence type="ECO:0000256" key="2">
    <source>
        <dbReference type="SAM" id="Phobius"/>
    </source>
</evidence>
<keyword evidence="2" id="KW-0812">Transmembrane</keyword>
<reference evidence="4" key="1">
    <citation type="submission" date="2018-11" db="EMBL/GenBank/DDBJ databases">
        <authorList>
            <consortium name="Genoscope - CEA"/>
            <person name="William W."/>
        </authorList>
    </citation>
    <scope>NUCLEOTIDE SEQUENCE</scope>
</reference>
<feature type="region of interest" description="Disordered" evidence="1">
    <location>
        <begin position="27"/>
        <end position="65"/>
    </location>
</feature>
<feature type="transmembrane region" description="Helical" evidence="2">
    <location>
        <begin position="71"/>
        <end position="94"/>
    </location>
</feature>